<organism evidence="1 2">
    <name type="scientific">Melipona bicolor</name>
    <dbReference type="NCBI Taxonomy" id="60889"/>
    <lineage>
        <taxon>Eukaryota</taxon>
        <taxon>Metazoa</taxon>
        <taxon>Ecdysozoa</taxon>
        <taxon>Arthropoda</taxon>
        <taxon>Hexapoda</taxon>
        <taxon>Insecta</taxon>
        <taxon>Pterygota</taxon>
        <taxon>Neoptera</taxon>
        <taxon>Endopterygota</taxon>
        <taxon>Hymenoptera</taxon>
        <taxon>Apocrita</taxon>
        <taxon>Aculeata</taxon>
        <taxon>Apoidea</taxon>
        <taxon>Anthophila</taxon>
        <taxon>Apidae</taxon>
        <taxon>Melipona</taxon>
    </lineage>
</organism>
<dbReference type="Proteomes" id="UP001177670">
    <property type="component" value="Unassembled WGS sequence"/>
</dbReference>
<evidence type="ECO:0000313" key="1">
    <source>
        <dbReference type="EMBL" id="KAK1134615.1"/>
    </source>
</evidence>
<gene>
    <name evidence="1" type="ORF">K0M31_007397</name>
</gene>
<dbReference type="AlphaFoldDB" id="A0AA40GC66"/>
<keyword evidence="2" id="KW-1185">Reference proteome</keyword>
<evidence type="ECO:0000313" key="2">
    <source>
        <dbReference type="Proteomes" id="UP001177670"/>
    </source>
</evidence>
<reference evidence="1" key="1">
    <citation type="submission" date="2021-10" db="EMBL/GenBank/DDBJ databases">
        <title>Melipona bicolor Genome sequencing and assembly.</title>
        <authorList>
            <person name="Araujo N.S."/>
            <person name="Arias M.C."/>
        </authorList>
    </citation>
    <scope>NUCLEOTIDE SEQUENCE</scope>
    <source>
        <strain evidence="1">USP_2M_L1-L4_2017</strain>
        <tissue evidence="1">Whole body</tissue>
    </source>
</reference>
<feature type="non-terminal residue" evidence="1">
    <location>
        <position position="1"/>
    </location>
</feature>
<sequence length="109" mass="11837">DEKSRNFQEAEGTIFVRSWQPWKQQGILITLARFLVATWPRTSGNANREQFGDVGGPSTLNSRVNAFEYRGVCKYAGKEAAAAQHAVNAPTSIVDVATPVMEINATPAG</sequence>
<dbReference type="EMBL" id="JAHYIQ010000002">
    <property type="protein sequence ID" value="KAK1134615.1"/>
    <property type="molecule type" value="Genomic_DNA"/>
</dbReference>
<proteinExistence type="predicted"/>
<comment type="caution">
    <text evidence="1">The sequence shown here is derived from an EMBL/GenBank/DDBJ whole genome shotgun (WGS) entry which is preliminary data.</text>
</comment>
<name>A0AA40GC66_9HYME</name>
<accession>A0AA40GC66</accession>
<protein>
    <submittedName>
        <fullName evidence="1">Uncharacterized protein</fullName>
    </submittedName>
</protein>